<keyword evidence="2" id="KW-1133">Transmembrane helix</keyword>
<feature type="domain" description="SGNH hydrolase-type esterase" evidence="3">
    <location>
        <begin position="186"/>
        <end position="390"/>
    </location>
</feature>
<dbReference type="AlphaFoldDB" id="A0A518GCH3"/>
<dbReference type="InterPro" id="IPR013830">
    <property type="entry name" value="SGNH_hydro"/>
</dbReference>
<evidence type="ECO:0000256" key="1">
    <source>
        <dbReference type="SAM" id="MobiDB-lite"/>
    </source>
</evidence>
<gene>
    <name evidence="4" type="ORF">Q31a_46730</name>
</gene>
<dbReference type="InterPro" id="IPR036514">
    <property type="entry name" value="SGNH_hydro_sf"/>
</dbReference>
<dbReference type="Pfam" id="PF13472">
    <property type="entry name" value="Lipase_GDSL_2"/>
    <property type="match status" value="1"/>
</dbReference>
<dbReference type="InterPro" id="IPR051532">
    <property type="entry name" value="Ester_Hydrolysis_Enzymes"/>
</dbReference>
<dbReference type="Gene3D" id="3.40.50.1110">
    <property type="entry name" value="SGNH hydrolase"/>
    <property type="match status" value="1"/>
</dbReference>
<feature type="compositionally biased region" description="Pro residues" evidence="1">
    <location>
        <begin position="23"/>
        <end position="33"/>
    </location>
</feature>
<reference evidence="4 5" key="1">
    <citation type="submission" date="2019-02" db="EMBL/GenBank/DDBJ databases">
        <title>Deep-cultivation of Planctomycetes and their phenomic and genomic characterization uncovers novel biology.</title>
        <authorList>
            <person name="Wiegand S."/>
            <person name="Jogler M."/>
            <person name="Boedeker C."/>
            <person name="Pinto D."/>
            <person name="Vollmers J."/>
            <person name="Rivas-Marin E."/>
            <person name="Kohn T."/>
            <person name="Peeters S.H."/>
            <person name="Heuer A."/>
            <person name="Rast P."/>
            <person name="Oberbeckmann S."/>
            <person name="Bunk B."/>
            <person name="Jeske O."/>
            <person name="Meyerdierks A."/>
            <person name="Storesund J.E."/>
            <person name="Kallscheuer N."/>
            <person name="Luecker S."/>
            <person name="Lage O.M."/>
            <person name="Pohl T."/>
            <person name="Merkel B.J."/>
            <person name="Hornburger P."/>
            <person name="Mueller R.-W."/>
            <person name="Bruemmer F."/>
            <person name="Labrenz M."/>
            <person name="Spormann A.M."/>
            <person name="Op den Camp H."/>
            <person name="Overmann J."/>
            <person name="Amann R."/>
            <person name="Jetten M.S.M."/>
            <person name="Mascher T."/>
            <person name="Medema M.H."/>
            <person name="Devos D.P."/>
            <person name="Kaster A.-K."/>
            <person name="Ovreas L."/>
            <person name="Rohde M."/>
            <person name="Galperin M.Y."/>
            <person name="Jogler C."/>
        </authorList>
    </citation>
    <scope>NUCLEOTIDE SEQUENCE [LARGE SCALE GENOMIC DNA]</scope>
    <source>
        <strain evidence="4 5">Q31a</strain>
    </source>
</reference>
<protein>
    <recommendedName>
        <fullName evidence="3">SGNH hydrolase-type esterase domain-containing protein</fullName>
    </recommendedName>
</protein>
<organism evidence="4 5">
    <name type="scientific">Aureliella helgolandensis</name>
    <dbReference type="NCBI Taxonomy" id="2527968"/>
    <lineage>
        <taxon>Bacteria</taxon>
        <taxon>Pseudomonadati</taxon>
        <taxon>Planctomycetota</taxon>
        <taxon>Planctomycetia</taxon>
        <taxon>Pirellulales</taxon>
        <taxon>Pirellulaceae</taxon>
        <taxon>Aureliella</taxon>
    </lineage>
</organism>
<dbReference type="PANTHER" id="PTHR30383">
    <property type="entry name" value="THIOESTERASE 1/PROTEASE 1/LYSOPHOSPHOLIPASE L1"/>
    <property type="match status" value="1"/>
</dbReference>
<accession>A0A518GCH3</accession>
<dbReference type="GO" id="GO:0004622">
    <property type="term" value="F:phosphatidylcholine lysophospholipase activity"/>
    <property type="evidence" value="ECO:0007669"/>
    <property type="project" value="TreeGrafter"/>
</dbReference>
<feature type="transmembrane region" description="Helical" evidence="2">
    <location>
        <begin position="45"/>
        <end position="70"/>
    </location>
</feature>
<keyword evidence="2" id="KW-0812">Transmembrane</keyword>
<dbReference type="SUPFAM" id="SSF52266">
    <property type="entry name" value="SGNH hydrolase"/>
    <property type="match status" value="1"/>
</dbReference>
<evidence type="ECO:0000313" key="5">
    <source>
        <dbReference type="Proteomes" id="UP000318017"/>
    </source>
</evidence>
<sequence length="420" mass="45580">MDRIARETSKTKASPPHVEHPMSTPPPHTPLGPQPGGIARRRRRWLALLAALIGLGIALGLAEIGLRVYVASRGWTANCYATGLVFFVPHPQAGYTLRRNLRLRSTTYDVHTNSLGLRGPEIEVPKPHGTLRIAVLGGSSVFGYLAGRNEDSCRILEAELNAPTPPSIHATPSTDANTTTGAHPAKRFEVLNAGVPGYNMHQCLQRFETEIAPLAPDWVLLYLGWNDSEFAIRETESLQAKTPAAPPWSQRALSHSVLYGLLRFRLFPAARPKFAPPAGAETRITAQGEAGFQRDLRALIQSVREQGATPILSTQLMAARAECDNGATHFLGNSPEQIAANQRIAQWITQTIRDAASETQTPLIDVSQLLTCNPDYLGDAIHLTAEGHRAVAQAWLDGLKPLLSNVNGPANNDSLQTSEL</sequence>
<keyword evidence="5" id="KW-1185">Reference proteome</keyword>
<feature type="compositionally biased region" description="Basic and acidic residues" evidence="1">
    <location>
        <begin position="1"/>
        <end position="10"/>
    </location>
</feature>
<dbReference type="RefSeq" id="WP_231690872.1">
    <property type="nucleotide sequence ID" value="NZ_CP036298.1"/>
</dbReference>
<proteinExistence type="predicted"/>
<feature type="region of interest" description="Disordered" evidence="1">
    <location>
        <begin position="1"/>
        <end position="36"/>
    </location>
</feature>
<dbReference type="CDD" id="cd00229">
    <property type="entry name" value="SGNH_hydrolase"/>
    <property type="match status" value="1"/>
</dbReference>
<dbReference type="Proteomes" id="UP000318017">
    <property type="component" value="Chromosome"/>
</dbReference>
<name>A0A518GCH3_9BACT</name>
<evidence type="ECO:0000259" key="3">
    <source>
        <dbReference type="Pfam" id="PF13472"/>
    </source>
</evidence>
<dbReference type="KEGG" id="ahel:Q31a_46730"/>
<dbReference type="EMBL" id="CP036298">
    <property type="protein sequence ID" value="QDV26301.1"/>
    <property type="molecule type" value="Genomic_DNA"/>
</dbReference>
<evidence type="ECO:0000313" key="4">
    <source>
        <dbReference type="EMBL" id="QDV26301.1"/>
    </source>
</evidence>
<keyword evidence="2" id="KW-0472">Membrane</keyword>
<dbReference type="PANTHER" id="PTHR30383:SF5">
    <property type="entry name" value="SGNH HYDROLASE-TYPE ESTERASE DOMAIN-CONTAINING PROTEIN"/>
    <property type="match status" value="1"/>
</dbReference>
<evidence type="ECO:0000256" key="2">
    <source>
        <dbReference type="SAM" id="Phobius"/>
    </source>
</evidence>